<reference evidence="2" key="1">
    <citation type="submission" date="2022-11" db="UniProtKB">
        <authorList>
            <consortium name="WormBaseParasite"/>
        </authorList>
    </citation>
    <scope>IDENTIFICATION</scope>
</reference>
<name>A0AC34FNC2_9BILA</name>
<organism evidence="1 2">
    <name type="scientific">Panagrolaimus sp. ES5</name>
    <dbReference type="NCBI Taxonomy" id="591445"/>
    <lineage>
        <taxon>Eukaryota</taxon>
        <taxon>Metazoa</taxon>
        <taxon>Ecdysozoa</taxon>
        <taxon>Nematoda</taxon>
        <taxon>Chromadorea</taxon>
        <taxon>Rhabditida</taxon>
        <taxon>Tylenchina</taxon>
        <taxon>Panagrolaimomorpha</taxon>
        <taxon>Panagrolaimoidea</taxon>
        <taxon>Panagrolaimidae</taxon>
        <taxon>Panagrolaimus</taxon>
    </lineage>
</organism>
<accession>A0AC34FNC2</accession>
<evidence type="ECO:0000313" key="1">
    <source>
        <dbReference type="Proteomes" id="UP000887579"/>
    </source>
</evidence>
<evidence type="ECO:0000313" key="2">
    <source>
        <dbReference type="WBParaSite" id="ES5_v2.g18879.t1"/>
    </source>
</evidence>
<sequence length="497" mass="58003">EKCKEHIKALEELTSLAAENNTHLEVASVYDIEMGEMYMESKEWEKAKETFEKALIVVQELDKTEKEAELCEKLGIVHYKLERCEEAITYFNQFLMISQQQKNANSMLNAYGHLTQVHLKLENLDEGFDCAKFLLTLSDILNNSKEKITALLSIGRIFSKKEEHLIAIKILSKARRLAEKTDSKRELALCFGYLGECQLKINQRQKALTNFCKQLNYFPYINDAEDKCETIAHLIEEKILTNDVVWCAKLCRLQEDIAKEGPITLQMKVLRESAAKMHSLGCLDETTKSMEKALMLSIENEHPNTVTILLELCEYYYETEQYHKAILALKEFAELQDGICGPDVFYQLSIMLLTQNKIDESIENLQKCQTFDMVDNRFMYALSYAYYRKEDFKNAYFWLMQYIEVNIDAKNMRQEKLLWERSIIQYLDALNLYMELESEAEAFLSLDCQIHFSIAKKDYDKANHYLQFYGDTKICYMFENVAVNMLLNNPTVNILGF</sequence>
<protein>
    <submittedName>
        <fullName evidence="2">Tetratricopeptide repeat protein</fullName>
    </submittedName>
</protein>
<dbReference type="WBParaSite" id="ES5_v2.g18879.t1">
    <property type="protein sequence ID" value="ES5_v2.g18879.t1"/>
    <property type="gene ID" value="ES5_v2.g18879"/>
</dbReference>
<proteinExistence type="predicted"/>
<dbReference type="Proteomes" id="UP000887579">
    <property type="component" value="Unplaced"/>
</dbReference>